<evidence type="ECO:0000313" key="4">
    <source>
        <dbReference type="Proteomes" id="UP000256514"/>
    </source>
</evidence>
<dbReference type="Proteomes" id="UP000256514">
    <property type="component" value="Unassembled WGS sequence"/>
</dbReference>
<dbReference type="EMBL" id="NXLT01000001">
    <property type="protein sequence ID" value="RDU68602.1"/>
    <property type="molecule type" value="Genomic_DNA"/>
</dbReference>
<protein>
    <submittedName>
        <fullName evidence="3">Tol-Pal system protein TolB</fullName>
    </submittedName>
</protein>
<dbReference type="AlphaFoldDB" id="A0A3D8ITQ8"/>
<reference evidence="3 4" key="1">
    <citation type="submission" date="2018-04" db="EMBL/GenBank/DDBJ databases">
        <title>Novel Campyloabacter and Helicobacter Species and Strains.</title>
        <authorList>
            <person name="Mannion A.J."/>
            <person name="Shen Z."/>
            <person name="Fox J.G."/>
        </authorList>
    </citation>
    <scope>NUCLEOTIDE SEQUENCE [LARGE SCALE GENOMIC DNA]</scope>
    <source>
        <strain evidence="3 4">MIT 12-6600</strain>
    </source>
</reference>
<dbReference type="SUPFAM" id="SSF69304">
    <property type="entry name" value="Tricorn protease N-terminal domain"/>
    <property type="match status" value="1"/>
</dbReference>
<dbReference type="InterPro" id="IPR011042">
    <property type="entry name" value="6-blade_b-propeller_TolB-like"/>
</dbReference>
<evidence type="ECO:0000259" key="2">
    <source>
        <dbReference type="Pfam" id="PF04052"/>
    </source>
</evidence>
<dbReference type="InterPro" id="IPR011659">
    <property type="entry name" value="WD40"/>
</dbReference>
<comment type="caution">
    <text evidence="3">The sequence shown here is derived from an EMBL/GenBank/DDBJ whole genome shotgun (WGS) entry which is preliminary data.</text>
</comment>
<dbReference type="Gene3D" id="2.120.10.30">
    <property type="entry name" value="TolB, C-terminal domain"/>
    <property type="match status" value="1"/>
</dbReference>
<gene>
    <name evidence="3" type="primary">tolB</name>
    <name evidence="3" type="ORF">CQA54_00285</name>
</gene>
<dbReference type="OrthoDB" id="9815657at2"/>
<dbReference type="Pfam" id="PF07676">
    <property type="entry name" value="PD40"/>
    <property type="match status" value="1"/>
</dbReference>
<evidence type="ECO:0000313" key="3">
    <source>
        <dbReference type="EMBL" id="RDU68602.1"/>
    </source>
</evidence>
<dbReference type="NCBIfam" id="NF003124">
    <property type="entry name" value="PRK04043.1"/>
    <property type="match status" value="1"/>
</dbReference>
<evidence type="ECO:0000256" key="1">
    <source>
        <dbReference type="ARBA" id="ARBA00009820"/>
    </source>
</evidence>
<organism evidence="3 4">
    <name type="scientific">Helicobacter equorum</name>
    <dbReference type="NCBI Taxonomy" id="361872"/>
    <lineage>
        <taxon>Bacteria</taxon>
        <taxon>Pseudomonadati</taxon>
        <taxon>Campylobacterota</taxon>
        <taxon>Epsilonproteobacteria</taxon>
        <taxon>Campylobacterales</taxon>
        <taxon>Helicobacteraceae</taxon>
        <taxon>Helicobacter</taxon>
    </lineage>
</organism>
<dbReference type="GO" id="GO:0042597">
    <property type="term" value="C:periplasmic space"/>
    <property type="evidence" value="ECO:0007669"/>
    <property type="project" value="InterPro"/>
</dbReference>
<dbReference type="SUPFAM" id="SSF52964">
    <property type="entry name" value="TolB, N-terminal domain"/>
    <property type="match status" value="1"/>
</dbReference>
<name>A0A3D8ITQ8_9HELI</name>
<dbReference type="PANTHER" id="PTHR36842:SF1">
    <property type="entry name" value="PROTEIN TOLB"/>
    <property type="match status" value="1"/>
</dbReference>
<dbReference type="Pfam" id="PF04052">
    <property type="entry name" value="TolB_N"/>
    <property type="match status" value="1"/>
</dbReference>
<dbReference type="PANTHER" id="PTHR36842">
    <property type="entry name" value="PROTEIN TOLB HOMOLOG"/>
    <property type="match status" value="1"/>
</dbReference>
<sequence>MWSFWALPMNALDATLEIVTSSTKLPFIVVEHVVDDSEYGQKILTHLVGDLKVSNHFQVEKGENVKDKDLDFQVYKDKKVDLVARVSASKKNGTIVGYLALYDVHSGKKVLEKEYTQPTLKHYPFVAHEMCIGINAYVQAPSIDWMRELVVLSKYTTSGSSVIVLADYTLSFEQDIIQGGLNIFPKWGNKEKSIIYFTRYIDNKPTILRYQISTNTAEVLLQSDGMAVVSDVSNDGQKLLLTLTPTKSAADVYLYEVPTKNLKRLTTFSGIDVGGKFINNEKDVAFVSDRLGYPNVFATNLDGGNVEQLVFHGRNNSAVASYDKYIVYASRESNNEFGLNTFNLYLIATNSDFIRRLTEKGSNQMPTFSKDGKNIMYIKNTQTQSALGIIRLDYNSSYFFPLPQAKIQSYDW</sequence>
<dbReference type="GO" id="GO:0015031">
    <property type="term" value="P:protein transport"/>
    <property type="evidence" value="ECO:0007669"/>
    <property type="project" value="InterPro"/>
</dbReference>
<dbReference type="InterPro" id="IPR007195">
    <property type="entry name" value="TolB_N"/>
</dbReference>
<feature type="domain" description="TolB N-terminal" evidence="2">
    <location>
        <begin position="20"/>
        <end position="109"/>
    </location>
</feature>
<comment type="similarity">
    <text evidence="1">Belongs to the TolB family.</text>
</comment>
<accession>A0A3D8ITQ8</accession>
<keyword evidence="4" id="KW-1185">Reference proteome</keyword>
<proteinExistence type="inferred from homology"/>